<sequence>MIAFLHAANDHDVPAALALLHPEFQFHEKGAAGHLDRDEMEELLGWDAVIESEAHCESMEVDGQQVTGLFWETNALYQRLGMEATRCRLTFKVEDHSVRGQTIEQLDEGAFMAALEPFLIWAEEAASEEIAELQPGGEFVFSREMAGRWLVLLDRWIQETGGPDPDDAEADGSDSEGPGVGGAHT</sequence>
<proteinExistence type="predicted"/>
<organism evidence="2 3">
    <name type="scientific">Eiseniibacteriota bacterium</name>
    <dbReference type="NCBI Taxonomy" id="2212470"/>
    <lineage>
        <taxon>Bacteria</taxon>
        <taxon>Candidatus Eiseniibacteriota</taxon>
    </lineage>
</organism>
<protein>
    <recommendedName>
        <fullName evidence="4">Nuclear transport factor 2 family protein</fullName>
    </recommendedName>
</protein>
<dbReference type="AlphaFoldDB" id="A0A956LVT9"/>
<comment type="caution">
    <text evidence="2">The sequence shown here is derived from an EMBL/GenBank/DDBJ whole genome shotgun (WGS) entry which is preliminary data.</text>
</comment>
<dbReference type="Proteomes" id="UP000697710">
    <property type="component" value="Unassembled WGS sequence"/>
</dbReference>
<gene>
    <name evidence="2" type="ORF">KC729_01245</name>
</gene>
<reference evidence="2" key="2">
    <citation type="journal article" date="2021" name="Microbiome">
        <title>Successional dynamics and alternative stable states in a saline activated sludge microbial community over 9 years.</title>
        <authorList>
            <person name="Wang Y."/>
            <person name="Ye J."/>
            <person name="Ju F."/>
            <person name="Liu L."/>
            <person name="Boyd J.A."/>
            <person name="Deng Y."/>
            <person name="Parks D.H."/>
            <person name="Jiang X."/>
            <person name="Yin X."/>
            <person name="Woodcroft B.J."/>
            <person name="Tyson G.W."/>
            <person name="Hugenholtz P."/>
            <person name="Polz M.F."/>
            <person name="Zhang T."/>
        </authorList>
    </citation>
    <scope>NUCLEOTIDE SEQUENCE</scope>
    <source>
        <strain evidence="2">HKST-UBA01</strain>
    </source>
</reference>
<feature type="compositionally biased region" description="Acidic residues" evidence="1">
    <location>
        <begin position="164"/>
        <end position="174"/>
    </location>
</feature>
<evidence type="ECO:0000256" key="1">
    <source>
        <dbReference type="SAM" id="MobiDB-lite"/>
    </source>
</evidence>
<name>A0A956LVT9_UNCEI</name>
<dbReference type="SUPFAM" id="SSF54427">
    <property type="entry name" value="NTF2-like"/>
    <property type="match status" value="1"/>
</dbReference>
<evidence type="ECO:0008006" key="4">
    <source>
        <dbReference type="Google" id="ProtNLM"/>
    </source>
</evidence>
<accession>A0A956LVT9</accession>
<evidence type="ECO:0000313" key="3">
    <source>
        <dbReference type="Proteomes" id="UP000697710"/>
    </source>
</evidence>
<dbReference type="InterPro" id="IPR032710">
    <property type="entry name" value="NTF2-like_dom_sf"/>
</dbReference>
<feature type="region of interest" description="Disordered" evidence="1">
    <location>
        <begin position="160"/>
        <end position="185"/>
    </location>
</feature>
<evidence type="ECO:0000313" key="2">
    <source>
        <dbReference type="EMBL" id="MCA9726278.1"/>
    </source>
</evidence>
<dbReference type="EMBL" id="JAGQHR010000015">
    <property type="protein sequence ID" value="MCA9726278.1"/>
    <property type="molecule type" value="Genomic_DNA"/>
</dbReference>
<reference evidence="2" key="1">
    <citation type="submission" date="2020-04" db="EMBL/GenBank/DDBJ databases">
        <authorList>
            <person name="Zhang T."/>
        </authorList>
    </citation>
    <scope>NUCLEOTIDE SEQUENCE</scope>
    <source>
        <strain evidence="2">HKST-UBA01</strain>
    </source>
</reference>